<evidence type="ECO:0000259" key="5">
    <source>
        <dbReference type="Pfam" id="PF17676"/>
    </source>
</evidence>
<dbReference type="AlphaFoldDB" id="A0A7W3PGE7"/>
<dbReference type="InterPro" id="IPR003507">
    <property type="entry name" value="S66_fam"/>
</dbReference>
<name>A0A7W3PGE7_9MICO</name>
<accession>A0A7W3PGE7</accession>
<dbReference type="PANTHER" id="PTHR30237:SF5">
    <property type="entry name" value="CARBOXYPEPTIDASE VC_A0337-RELATED"/>
    <property type="match status" value="1"/>
</dbReference>
<feature type="active site" description="Nucleophile" evidence="3">
    <location>
        <position position="119"/>
    </location>
</feature>
<dbReference type="InterPro" id="IPR027461">
    <property type="entry name" value="Carboxypeptidase_A_C_sf"/>
</dbReference>
<dbReference type="InterPro" id="IPR040921">
    <property type="entry name" value="Peptidase_S66C"/>
</dbReference>
<dbReference type="PIRSF" id="PIRSF028757">
    <property type="entry name" value="LD-carboxypeptidase"/>
    <property type="match status" value="1"/>
</dbReference>
<evidence type="ECO:0000256" key="1">
    <source>
        <dbReference type="ARBA" id="ARBA00010233"/>
    </source>
</evidence>
<dbReference type="InterPro" id="IPR029062">
    <property type="entry name" value="Class_I_gatase-like"/>
</dbReference>
<feature type="active site" description="Charge relay system" evidence="3">
    <location>
        <position position="208"/>
    </location>
</feature>
<evidence type="ECO:0000259" key="4">
    <source>
        <dbReference type="Pfam" id="PF02016"/>
    </source>
</evidence>
<dbReference type="InterPro" id="IPR040449">
    <property type="entry name" value="Peptidase_S66_N"/>
</dbReference>
<organism evidence="6 7">
    <name type="scientific">Promicromonospora sukumoe</name>
    <dbReference type="NCBI Taxonomy" id="88382"/>
    <lineage>
        <taxon>Bacteria</taxon>
        <taxon>Bacillati</taxon>
        <taxon>Actinomycetota</taxon>
        <taxon>Actinomycetes</taxon>
        <taxon>Micrococcales</taxon>
        <taxon>Promicromonosporaceae</taxon>
        <taxon>Promicromonospora</taxon>
    </lineage>
</organism>
<dbReference type="Pfam" id="PF02016">
    <property type="entry name" value="Peptidase_S66"/>
    <property type="match status" value="1"/>
</dbReference>
<dbReference type="InterPro" id="IPR027478">
    <property type="entry name" value="LdcA_N"/>
</dbReference>
<feature type="domain" description="LD-carboxypeptidase N-terminal" evidence="4">
    <location>
        <begin position="23"/>
        <end position="138"/>
    </location>
</feature>
<keyword evidence="6" id="KW-0121">Carboxypeptidase</keyword>
<evidence type="ECO:0000313" key="7">
    <source>
        <dbReference type="Proteomes" id="UP000540568"/>
    </source>
</evidence>
<dbReference type="PANTHER" id="PTHR30237">
    <property type="entry name" value="MURAMOYLTETRAPEPTIDE CARBOXYPEPTIDASE"/>
    <property type="match status" value="1"/>
</dbReference>
<dbReference type="SUPFAM" id="SSF141986">
    <property type="entry name" value="LD-carboxypeptidase A C-terminal domain-like"/>
    <property type="match status" value="1"/>
</dbReference>
<comment type="caution">
    <text evidence="6">The sequence shown here is derived from an EMBL/GenBank/DDBJ whole genome shotgun (WGS) entry which is preliminary data.</text>
</comment>
<comment type="similarity">
    <text evidence="1">Belongs to the peptidase S66 family.</text>
</comment>
<keyword evidence="6" id="KW-0645">Protease</keyword>
<dbReference type="CDD" id="cd07025">
    <property type="entry name" value="Peptidase_S66"/>
    <property type="match status" value="1"/>
</dbReference>
<protein>
    <submittedName>
        <fullName evidence="6">Muramoyltetrapeptide carboxypeptidase</fullName>
        <ecNumber evidence="6">3.4.17.13</ecNumber>
    </submittedName>
</protein>
<sequence>MSRVAQPRPAVSLLRRLEPGDVVALVSPASWSDESWVDESIATVESWGFKARLGKHADDRFGYMAGGDAERAADLNDAIRDPEVRAILTLRGGCGSLRLLADVDTDALRADPKPIIGFSDITALHQVWHRAGVPSVHGAVAGTRAATVLDLLRGEPGEPVRSDTDQYGAYLTTTGTASGPLFGGNLEMLARSVGIVDNDLDGHVLLLEINRTVGLGMVDRALTQLILSGALAGITGVAVGTLEGFDGYEDRGWNVLDVLRDRLGLLGVPILAGLPLGHMESPVSVPLGVESVLDADAGTLTVAALSA</sequence>
<proteinExistence type="inferred from homology"/>
<dbReference type="SUPFAM" id="SSF52317">
    <property type="entry name" value="Class I glutamine amidotransferase-like"/>
    <property type="match status" value="1"/>
</dbReference>
<dbReference type="Gene3D" id="3.40.50.10740">
    <property type="entry name" value="Class I glutamine amidotransferase-like"/>
    <property type="match status" value="1"/>
</dbReference>
<keyword evidence="2 6" id="KW-0378">Hydrolase</keyword>
<evidence type="ECO:0000256" key="3">
    <source>
        <dbReference type="PIRSR" id="PIRSR028757-1"/>
    </source>
</evidence>
<evidence type="ECO:0000256" key="2">
    <source>
        <dbReference type="ARBA" id="ARBA00022801"/>
    </source>
</evidence>
<dbReference type="EMBL" id="JACGWV010000002">
    <property type="protein sequence ID" value="MBA8810554.1"/>
    <property type="molecule type" value="Genomic_DNA"/>
</dbReference>
<feature type="domain" description="LD-carboxypeptidase C-terminal" evidence="5">
    <location>
        <begin position="178"/>
        <end position="290"/>
    </location>
</feature>
<dbReference type="Gene3D" id="3.50.30.60">
    <property type="entry name" value="LD-carboxypeptidase A C-terminal domain-like"/>
    <property type="match status" value="1"/>
</dbReference>
<reference evidence="6 7" key="1">
    <citation type="submission" date="2020-07" db="EMBL/GenBank/DDBJ databases">
        <title>Sequencing the genomes of 1000 actinobacteria strains.</title>
        <authorList>
            <person name="Klenk H.-P."/>
        </authorList>
    </citation>
    <scope>NUCLEOTIDE SEQUENCE [LARGE SCALE GENOMIC DNA]</scope>
    <source>
        <strain evidence="6 7">DSM 44121</strain>
    </source>
</reference>
<dbReference type="EC" id="3.4.17.13" evidence="6"/>
<dbReference type="GO" id="GO:0106415">
    <property type="term" value="F:muramoyltetrapeptide carboxypeptidase activity"/>
    <property type="evidence" value="ECO:0007669"/>
    <property type="project" value="UniProtKB-EC"/>
</dbReference>
<keyword evidence="7" id="KW-1185">Reference proteome</keyword>
<dbReference type="Proteomes" id="UP000540568">
    <property type="component" value="Unassembled WGS sequence"/>
</dbReference>
<feature type="active site" description="Charge relay system" evidence="3">
    <location>
        <position position="278"/>
    </location>
</feature>
<gene>
    <name evidence="6" type="ORF">FHX71_004530</name>
</gene>
<dbReference type="Pfam" id="PF17676">
    <property type="entry name" value="Peptidase_S66C"/>
    <property type="match status" value="1"/>
</dbReference>
<evidence type="ECO:0000313" key="6">
    <source>
        <dbReference type="EMBL" id="MBA8810554.1"/>
    </source>
</evidence>
<dbReference type="RefSeq" id="WP_182619640.1">
    <property type="nucleotide sequence ID" value="NZ_BAAATF010000015.1"/>
</dbReference>